<evidence type="ECO:0000313" key="2">
    <source>
        <dbReference type="EMBL" id="NNH02807.1"/>
    </source>
</evidence>
<dbReference type="AlphaFoldDB" id="A0A7Y2LY86"/>
<sequence>MILRRTTAALALALAAAFATGCAPDPEPVETPPTFASEEEAFAAAEETYRAYVDALNSRRSDPGARPSPSSFLIGRALEVDVDTQTKFSQEGLSIVGATRIVDLTHEHASFAPLNVSLYVCLDSSATRVVNRSGQDVTPASRETITLLAVDLILAGEDLAIENSVTRANGSCSV</sequence>
<dbReference type="PROSITE" id="PS51257">
    <property type="entry name" value="PROKAR_LIPOPROTEIN"/>
    <property type="match status" value="1"/>
</dbReference>
<feature type="signal peptide" evidence="1">
    <location>
        <begin position="1"/>
        <end position="23"/>
    </location>
</feature>
<name>A0A7Y2LY86_9MICO</name>
<proteinExistence type="predicted"/>
<protein>
    <recommendedName>
        <fullName evidence="4">Lipoprotein</fullName>
    </recommendedName>
</protein>
<organism evidence="2 3">
    <name type="scientific">Microbacterium ulmi</name>
    <dbReference type="NCBI Taxonomy" id="179095"/>
    <lineage>
        <taxon>Bacteria</taxon>
        <taxon>Bacillati</taxon>
        <taxon>Actinomycetota</taxon>
        <taxon>Actinomycetes</taxon>
        <taxon>Micrococcales</taxon>
        <taxon>Microbacteriaceae</taxon>
        <taxon>Microbacterium</taxon>
    </lineage>
</organism>
<dbReference type="EMBL" id="JABEMB010000002">
    <property type="protein sequence ID" value="NNH02807.1"/>
    <property type="molecule type" value="Genomic_DNA"/>
</dbReference>
<accession>A0A7Y2LY86</accession>
<evidence type="ECO:0008006" key="4">
    <source>
        <dbReference type="Google" id="ProtNLM"/>
    </source>
</evidence>
<evidence type="ECO:0000313" key="3">
    <source>
        <dbReference type="Proteomes" id="UP000543598"/>
    </source>
</evidence>
<keyword evidence="3" id="KW-1185">Reference proteome</keyword>
<keyword evidence="1" id="KW-0732">Signal</keyword>
<feature type="chain" id="PRO_5038952933" description="Lipoprotein" evidence="1">
    <location>
        <begin position="24"/>
        <end position="174"/>
    </location>
</feature>
<comment type="caution">
    <text evidence="2">The sequence shown here is derived from an EMBL/GenBank/DDBJ whole genome shotgun (WGS) entry which is preliminary data.</text>
</comment>
<reference evidence="2 3" key="1">
    <citation type="submission" date="2020-05" db="EMBL/GenBank/DDBJ databases">
        <title>MicrobeNet Type strains.</title>
        <authorList>
            <person name="Nicholson A.C."/>
        </authorList>
    </citation>
    <scope>NUCLEOTIDE SEQUENCE [LARGE SCALE GENOMIC DNA]</scope>
    <source>
        <strain evidence="2 3">JCM 14282</strain>
    </source>
</reference>
<dbReference type="Proteomes" id="UP000543598">
    <property type="component" value="Unassembled WGS sequence"/>
</dbReference>
<gene>
    <name evidence="2" type="ORF">HLA99_02880</name>
</gene>
<dbReference type="RefSeq" id="WP_167040139.1">
    <property type="nucleotide sequence ID" value="NZ_BAAANA010000003.1"/>
</dbReference>
<evidence type="ECO:0000256" key="1">
    <source>
        <dbReference type="SAM" id="SignalP"/>
    </source>
</evidence>